<sequence>MAITEEATKTDSRLIFTYGTLKRGFPNHRLMENLIGRGDVVFVGKVHHGGDLPALACRPYGIPYLINICGSGHRGPKGHYERLPVTVTSDGGEMVAAEAYFAHRSFGEGMWKKCGEVGLEEFSMELSRKYERKEDRPSNHDFSSRYQILSPMAIEIVLFFSCLY</sequence>
<evidence type="ECO:0000256" key="3">
    <source>
        <dbReference type="ARBA" id="ARBA00023315"/>
    </source>
</evidence>
<evidence type="ECO:0000256" key="2">
    <source>
        <dbReference type="ARBA" id="ARBA00008861"/>
    </source>
</evidence>
<protein>
    <recommendedName>
        <fullName evidence="4">Gamma-glutamylcyclotransferase family protein</fullName>
    </recommendedName>
</protein>
<dbReference type="CDD" id="cd06661">
    <property type="entry name" value="GGCT_like"/>
    <property type="match status" value="1"/>
</dbReference>
<dbReference type="InterPro" id="IPR009288">
    <property type="entry name" value="AIG2-like_dom"/>
</dbReference>
<feature type="domain" description="Gamma-glutamylcyclotransferase AIG2-like" evidence="5">
    <location>
        <begin position="15"/>
        <end position="105"/>
    </location>
</feature>
<dbReference type="EMBL" id="JACEIK010000009">
    <property type="protein sequence ID" value="MCD7446269.1"/>
    <property type="molecule type" value="Genomic_DNA"/>
</dbReference>
<evidence type="ECO:0000313" key="6">
    <source>
        <dbReference type="EMBL" id="MCD7446269.1"/>
    </source>
</evidence>
<name>A0ABS8RHE9_DATST</name>
<dbReference type="SUPFAM" id="SSF110857">
    <property type="entry name" value="Gamma-glutamyl cyclotransferase-like"/>
    <property type="match status" value="1"/>
</dbReference>
<dbReference type="PANTHER" id="PTHR12510:SF15">
    <property type="entry name" value="GAMMA-GLUTAMYLCYCLOTRANSFERASE FAMILY PROTEIN"/>
    <property type="match status" value="1"/>
</dbReference>
<dbReference type="PANTHER" id="PTHR12510">
    <property type="entry name" value="TROPONIN C-AKIN-1 PROTEIN"/>
    <property type="match status" value="1"/>
</dbReference>
<dbReference type="Gene3D" id="3.10.490.10">
    <property type="entry name" value="Gamma-glutamyl cyclotransferase-like"/>
    <property type="match status" value="1"/>
</dbReference>
<dbReference type="InterPro" id="IPR013024">
    <property type="entry name" value="GGCT-like"/>
</dbReference>
<proteinExistence type="inferred from homology"/>
<keyword evidence="3" id="KW-0012">Acyltransferase</keyword>
<evidence type="ECO:0000256" key="1">
    <source>
        <dbReference type="ARBA" id="ARBA00002782"/>
    </source>
</evidence>
<comment type="caution">
    <text evidence="6">The sequence shown here is derived from an EMBL/GenBank/DDBJ whole genome shotgun (WGS) entry which is preliminary data.</text>
</comment>
<keyword evidence="7" id="KW-1185">Reference proteome</keyword>
<reference evidence="6 7" key="1">
    <citation type="journal article" date="2021" name="BMC Genomics">
        <title>Datura genome reveals duplications of psychoactive alkaloid biosynthetic genes and high mutation rate following tissue culture.</title>
        <authorList>
            <person name="Rajewski A."/>
            <person name="Carter-House D."/>
            <person name="Stajich J."/>
            <person name="Litt A."/>
        </authorList>
    </citation>
    <scope>NUCLEOTIDE SEQUENCE [LARGE SCALE GENOMIC DNA]</scope>
    <source>
        <strain evidence="6">AR-01</strain>
    </source>
</reference>
<dbReference type="InterPro" id="IPR039126">
    <property type="entry name" value="GGACT"/>
</dbReference>
<gene>
    <name evidence="6" type="ORF">HAX54_050990</name>
</gene>
<dbReference type="Pfam" id="PF06094">
    <property type="entry name" value="GGACT"/>
    <property type="match status" value="1"/>
</dbReference>
<comment type="function">
    <text evidence="1">Putative gamma-glutamylcyclotransferase.</text>
</comment>
<accession>A0ABS8RHE9</accession>
<dbReference type="Proteomes" id="UP000823775">
    <property type="component" value="Unassembled WGS sequence"/>
</dbReference>
<keyword evidence="3" id="KW-0808">Transferase</keyword>
<evidence type="ECO:0000256" key="4">
    <source>
        <dbReference type="RuleBase" id="RU367036"/>
    </source>
</evidence>
<evidence type="ECO:0000313" key="7">
    <source>
        <dbReference type="Proteomes" id="UP000823775"/>
    </source>
</evidence>
<dbReference type="InterPro" id="IPR036568">
    <property type="entry name" value="GGCT-like_sf"/>
</dbReference>
<comment type="similarity">
    <text evidence="2 4">Belongs to the gamma-glutamylcyclotransferase family.</text>
</comment>
<organism evidence="6 7">
    <name type="scientific">Datura stramonium</name>
    <name type="common">Jimsonweed</name>
    <name type="synonym">Common thornapple</name>
    <dbReference type="NCBI Taxonomy" id="4076"/>
    <lineage>
        <taxon>Eukaryota</taxon>
        <taxon>Viridiplantae</taxon>
        <taxon>Streptophyta</taxon>
        <taxon>Embryophyta</taxon>
        <taxon>Tracheophyta</taxon>
        <taxon>Spermatophyta</taxon>
        <taxon>Magnoliopsida</taxon>
        <taxon>eudicotyledons</taxon>
        <taxon>Gunneridae</taxon>
        <taxon>Pentapetalae</taxon>
        <taxon>asterids</taxon>
        <taxon>lamiids</taxon>
        <taxon>Solanales</taxon>
        <taxon>Solanaceae</taxon>
        <taxon>Solanoideae</taxon>
        <taxon>Datureae</taxon>
        <taxon>Datura</taxon>
    </lineage>
</organism>
<evidence type="ECO:0000259" key="5">
    <source>
        <dbReference type="Pfam" id="PF06094"/>
    </source>
</evidence>